<dbReference type="InterPro" id="IPR036986">
    <property type="entry name" value="S4_RNA-bd_sf"/>
</dbReference>
<dbReference type="InterPro" id="IPR002942">
    <property type="entry name" value="S4_RNA-bd"/>
</dbReference>
<comment type="function">
    <text evidence="5">Responsible for synthesis of pseudouridine from uracil at positions 1911, 1915 and 1917 in 23S ribosomal RNA.</text>
</comment>
<name>A0A2A5W8T9_9GAMM</name>
<keyword evidence="2 7" id="KW-0694">RNA-binding</keyword>
<dbReference type="EC" id="5.4.99.-" evidence="8"/>
<reference evidence="11 12" key="1">
    <citation type="submission" date="2017-08" db="EMBL/GenBank/DDBJ databases">
        <title>Fine stratification of microbial communities through a metagenomic profile of the photic zone.</title>
        <authorList>
            <person name="Haro-Moreno J.M."/>
            <person name="Lopez-Perez M."/>
            <person name="De La Torre J."/>
            <person name="Picazo A."/>
            <person name="Camacho A."/>
            <person name="Rodriguez-Valera F."/>
        </authorList>
    </citation>
    <scope>NUCLEOTIDE SEQUENCE [LARGE SCALE GENOMIC DNA]</scope>
    <source>
        <strain evidence="11">MED-G28</strain>
    </source>
</reference>
<evidence type="ECO:0000256" key="5">
    <source>
        <dbReference type="ARBA" id="ARBA00056072"/>
    </source>
</evidence>
<feature type="domain" description="RNA-binding S4" evidence="10">
    <location>
        <begin position="19"/>
        <end position="63"/>
    </location>
</feature>
<accession>A0A2A5W8T9</accession>
<evidence type="ECO:0000256" key="1">
    <source>
        <dbReference type="ARBA" id="ARBA00010876"/>
    </source>
</evidence>
<dbReference type="InterPro" id="IPR006225">
    <property type="entry name" value="PsdUridine_synth_RluC/D"/>
</dbReference>
<evidence type="ECO:0000259" key="10">
    <source>
        <dbReference type="Pfam" id="PF01479"/>
    </source>
</evidence>
<dbReference type="GO" id="GO:0160140">
    <property type="term" value="F:23S rRNA pseudouridine(1911/1915/1917) synthase activity"/>
    <property type="evidence" value="ECO:0007669"/>
    <property type="project" value="UniProtKB-EC"/>
</dbReference>
<dbReference type="GO" id="GO:0000455">
    <property type="term" value="P:enzyme-directed rRNA pseudouridine synthesis"/>
    <property type="evidence" value="ECO:0007669"/>
    <property type="project" value="TreeGrafter"/>
</dbReference>
<evidence type="ECO:0000259" key="9">
    <source>
        <dbReference type="Pfam" id="PF00849"/>
    </source>
</evidence>
<evidence type="ECO:0000256" key="2">
    <source>
        <dbReference type="ARBA" id="ARBA00022884"/>
    </source>
</evidence>
<evidence type="ECO:0000313" key="12">
    <source>
        <dbReference type="Proteomes" id="UP000219329"/>
    </source>
</evidence>
<dbReference type="Pfam" id="PF01479">
    <property type="entry name" value="S4"/>
    <property type="match status" value="1"/>
</dbReference>
<dbReference type="CDD" id="cd02869">
    <property type="entry name" value="PseudoU_synth_RluA_like"/>
    <property type="match status" value="1"/>
</dbReference>
<dbReference type="PANTHER" id="PTHR21600:SF44">
    <property type="entry name" value="RIBOSOMAL LARGE SUBUNIT PSEUDOURIDINE SYNTHASE D"/>
    <property type="match status" value="1"/>
</dbReference>
<organism evidence="11 12">
    <name type="scientific">OM182 bacterium MED-G28</name>
    <dbReference type="NCBI Taxonomy" id="1986256"/>
    <lineage>
        <taxon>Bacteria</taxon>
        <taxon>Pseudomonadati</taxon>
        <taxon>Pseudomonadota</taxon>
        <taxon>Gammaproteobacteria</taxon>
        <taxon>OMG group</taxon>
        <taxon>OM182 clade</taxon>
    </lineage>
</organism>
<protein>
    <recommendedName>
        <fullName evidence="8">Pseudouridine synthase</fullName>
        <ecNumber evidence="8">5.4.99.-</ecNumber>
    </recommendedName>
</protein>
<evidence type="ECO:0000256" key="6">
    <source>
        <dbReference type="PIRSR" id="PIRSR606225-1"/>
    </source>
</evidence>
<evidence type="ECO:0000256" key="4">
    <source>
        <dbReference type="ARBA" id="ARBA00036882"/>
    </source>
</evidence>
<dbReference type="SUPFAM" id="SSF55174">
    <property type="entry name" value="Alpha-L RNA-binding motif"/>
    <property type="match status" value="1"/>
</dbReference>
<dbReference type="FunFam" id="3.30.2350.10:FF:000006">
    <property type="entry name" value="Pseudouridine synthase"/>
    <property type="match status" value="1"/>
</dbReference>
<sequence>MSAHISLSAEVPEDLAGNRLDQIAAQLFPEYSRARLQSWIKDGSLRVNAQSLRPRDRLKTGDLLQIEVELVSSEQFLPQPIQLDIIFEDEDLVILNKPANLVVHPAAGHWQGTLLNGLLHAYPKLEAIPRAGIVHRLDKDTTGLMVVAKNLQSHSILVQQLQERSIEREYEAIVHGVLTGGGVIDVPLGRHPVNRKKKAVVVKGKDSITHYRVLQRFRSHTHVQLNLQTGRTHQIRVHMTHINHSLVGDPLYGGRLQLPTACSEEFEQQLRNFKRQALHARRLALVHPTSERKLSWEVVAPDDFQQLLSAIRNDFGITEGLGE</sequence>
<dbReference type="SUPFAM" id="SSF55120">
    <property type="entry name" value="Pseudouridine synthase"/>
    <property type="match status" value="1"/>
</dbReference>
<evidence type="ECO:0000313" key="11">
    <source>
        <dbReference type="EMBL" id="PDH32697.1"/>
    </source>
</evidence>
<comment type="catalytic activity">
    <reaction evidence="4">
        <text>uridine(1911/1915/1917) in 23S rRNA = pseudouridine(1911/1915/1917) in 23S rRNA</text>
        <dbReference type="Rhea" id="RHEA:42524"/>
        <dbReference type="Rhea" id="RHEA-COMP:10097"/>
        <dbReference type="Rhea" id="RHEA-COMP:10098"/>
        <dbReference type="ChEBI" id="CHEBI:65314"/>
        <dbReference type="ChEBI" id="CHEBI:65315"/>
        <dbReference type="EC" id="5.4.99.23"/>
    </reaction>
</comment>
<dbReference type="Pfam" id="PF00849">
    <property type="entry name" value="PseudoU_synth_2"/>
    <property type="match status" value="1"/>
</dbReference>
<evidence type="ECO:0000256" key="7">
    <source>
        <dbReference type="PROSITE-ProRule" id="PRU00182"/>
    </source>
</evidence>
<comment type="catalytic activity">
    <reaction evidence="8">
        <text>a uridine in RNA = a pseudouridine in RNA</text>
        <dbReference type="Rhea" id="RHEA:48348"/>
        <dbReference type="Rhea" id="RHEA-COMP:12068"/>
        <dbReference type="Rhea" id="RHEA-COMP:12069"/>
        <dbReference type="ChEBI" id="CHEBI:65314"/>
        <dbReference type="ChEBI" id="CHEBI:65315"/>
    </reaction>
</comment>
<dbReference type="GO" id="GO:0003723">
    <property type="term" value="F:RNA binding"/>
    <property type="evidence" value="ECO:0007669"/>
    <property type="project" value="UniProtKB-KW"/>
</dbReference>
<dbReference type="Gene3D" id="3.30.2350.10">
    <property type="entry name" value="Pseudouridine synthase"/>
    <property type="match status" value="1"/>
</dbReference>
<dbReference type="Proteomes" id="UP000219329">
    <property type="component" value="Unassembled WGS sequence"/>
</dbReference>
<dbReference type="InterPro" id="IPR006224">
    <property type="entry name" value="PsdUridine_synth_RluA-like_CS"/>
</dbReference>
<dbReference type="CDD" id="cd00165">
    <property type="entry name" value="S4"/>
    <property type="match status" value="1"/>
</dbReference>
<comment type="similarity">
    <text evidence="1 8">Belongs to the pseudouridine synthase RluA family.</text>
</comment>
<dbReference type="Gene3D" id="3.10.290.10">
    <property type="entry name" value="RNA-binding S4 domain"/>
    <property type="match status" value="1"/>
</dbReference>
<dbReference type="PROSITE" id="PS50889">
    <property type="entry name" value="S4"/>
    <property type="match status" value="1"/>
</dbReference>
<proteinExistence type="inferred from homology"/>
<dbReference type="InterPro" id="IPR020103">
    <property type="entry name" value="PsdUridine_synth_cat_dom_sf"/>
</dbReference>
<evidence type="ECO:0000256" key="3">
    <source>
        <dbReference type="ARBA" id="ARBA00023235"/>
    </source>
</evidence>
<gene>
    <name evidence="11" type="ORF">CNF02_11185</name>
</gene>
<dbReference type="AlphaFoldDB" id="A0A2A5W8T9"/>
<comment type="caution">
    <text evidence="11">The sequence shown here is derived from an EMBL/GenBank/DDBJ whole genome shotgun (WGS) entry which is preliminary data.</text>
</comment>
<keyword evidence="3 8" id="KW-0413">Isomerase</keyword>
<dbReference type="EMBL" id="NTJZ01000014">
    <property type="protein sequence ID" value="PDH32697.1"/>
    <property type="molecule type" value="Genomic_DNA"/>
</dbReference>
<dbReference type="InterPro" id="IPR050188">
    <property type="entry name" value="RluA_PseudoU_synthase"/>
</dbReference>
<dbReference type="NCBIfam" id="NF008385">
    <property type="entry name" value="PRK11180.1"/>
    <property type="match status" value="1"/>
</dbReference>
<dbReference type="PANTHER" id="PTHR21600">
    <property type="entry name" value="MITOCHONDRIAL RNA PSEUDOURIDINE SYNTHASE"/>
    <property type="match status" value="1"/>
</dbReference>
<feature type="domain" description="Pseudouridine synthase RsuA/RluA-like" evidence="9">
    <location>
        <begin position="91"/>
        <end position="241"/>
    </location>
</feature>
<dbReference type="NCBIfam" id="TIGR00005">
    <property type="entry name" value="rluA_subfam"/>
    <property type="match status" value="1"/>
</dbReference>
<dbReference type="InterPro" id="IPR006145">
    <property type="entry name" value="PsdUridine_synth_RsuA/RluA"/>
</dbReference>
<feature type="active site" evidence="6">
    <location>
        <position position="138"/>
    </location>
</feature>
<dbReference type="PROSITE" id="PS01129">
    <property type="entry name" value="PSI_RLU"/>
    <property type="match status" value="1"/>
</dbReference>
<evidence type="ECO:0000256" key="8">
    <source>
        <dbReference type="RuleBase" id="RU362028"/>
    </source>
</evidence>